<dbReference type="STRING" id="522306.CAP2UW1_1313"/>
<protein>
    <submittedName>
        <fullName evidence="4">Response regulator receiver protein</fullName>
    </submittedName>
</protein>
<reference evidence="4" key="2">
    <citation type="submission" date="2009-09" db="EMBL/GenBank/DDBJ databases">
        <title>Complete sequence of chromosome of Candidatus Accumulibacter phosphatis clade IIA str. UW-1.</title>
        <authorList>
            <consortium name="US DOE Joint Genome Institute"/>
            <person name="Martin H.G."/>
            <person name="Ivanova N."/>
            <person name="Kunin V."/>
            <person name="Warnecke F."/>
            <person name="Barry K."/>
            <person name="He S."/>
            <person name="Salamov A."/>
            <person name="Szeto E."/>
            <person name="Dalin E."/>
            <person name="Pangilinan J.L."/>
            <person name="Lapidus A."/>
            <person name="Lowry S."/>
            <person name="Kyrpides N.C."/>
            <person name="McMahon K.D."/>
            <person name="Hugenholtz P."/>
        </authorList>
    </citation>
    <scope>NUCLEOTIDE SEQUENCE [LARGE SCALE GENOMIC DNA]</scope>
    <source>
        <strain evidence="4">UW-1</strain>
    </source>
</reference>
<dbReference type="PANTHER" id="PTHR44591:SF3">
    <property type="entry name" value="RESPONSE REGULATORY DOMAIN-CONTAINING PROTEIN"/>
    <property type="match status" value="1"/>
</dbReference>
<dbReference type="KEGG" id="app:CAP2UW1_1313"/>
<dbReference type="PANTHER" id="PTHR44591">
    <property type="entry name" value="STRESS RESPONSE REGULATOR PROTEIN 1"/>
    <property type="match status" value="1"/>
</dbReference>
<proteinExistence type="predicted"/>
<feature type="modified residue" description="4-aspartylphosphate" evidence="2">
    <location>
        <position position="59"/>
    </location>
</feature>
<evidence type="ECO:0000256" key="1">
    <source>
        <dbReference type="ARBA" id="ARBA00022553"/>
    </source>
</evidence>
<dbReference type="HOGENOM" id="CLU_000445_69_8_4"/>
<dbReference type="AlphaFoldDB" id="C7RSC4"/>
<evidence type="ECO:0000256" key="2">
    <source>
        <dbReference type="PROSITE-ProRule" id="PRU00169"/>
    </source>
</evidence>
<dbReference type="eggNOG" id="COG4566">
    <property type="taxonomic scope" value="Bacteria"/>
</dbReference>
<dbReference type="OrthoDB" id="8852387at2"/>
<name>C7RSC4_ACCRE</name>
<dbReference type="Gene3D" id="3.40.50.2300">
    <property type="match status" value="1"/>
</dbReference>
<evidence type="ECO:0000259" key="3">
    <source>
        <dbReference type="PROSITE" id="PS50110"/>
    </source>
</evidence>
<dbReference type="InterPro" id="IPR011006">
    <property type="entry name" value="CheY-like_superfamily"/>
</dbReference>
<gene>
    <name evidence="4" type="ordered locus">CAP2UW1_1313</name>
</gene>
<dbReference type="GO" id="GO:0000160">
    <property type="term" value="P:phosphorelay signal transduction system"/>
    <property type="evidence" value="ECO:0007669"/>
    <property type="project" value="InterPro"/>
</dbReference>
<dbReference type="EMBL" id="CP001715">
    <property type="protein sequence ID" value="ACV34637.1"/>
    <property type="molecule type" value="Genomic_DNA"/>
</dbReference>
<dbReference type="InterPro" id="IPR001789">
    <property type="entry name" value="Sig_transdc_resp-reg_receiver"/>
</dbReference>
<dbReference type="InterPro" id="IPR050595">
    <property type="entry name" value="Bact_response_regulator"/>
</dbReference>
<dbReference type="Pfam" id="PF00072">
    <property type="entry name" value="Response_reg"/>
    <property type="match status" value="1"/>
</dbReference>
<feature type="domain" description="Response regulatory" evidence="3">
    <location>
        <begin position="10"/>
        <end position="124"/>
    </location>
</feature>
<organism evidence="4">
    <name type="scientific">Accumulibacter regalis</name>
    <dbReference type="NCBI Taxonomy" id="522306"/>
    <lineage>
        <taxon>Bacteria</taxon>
        <taxon>Pseudomonadati</taxon>
        <taxon>Pseudomonadota</taxon>
        <taxon>Betaproteobacteria</taxon>
        <taxon>Candidatus Accumulibacter</taxon>
    </lineage>
</organism>
<dbReference type="SMART" id="SM00448">
    <property type="entry name" value="REC"/>
    <property type="match status" value="1"/>
</dbReference>
<evidence type="ECO:0000313" key="4">
    <source>
        <dbReference type="EMBL" id="ACV34637.1"/>
    </source>
</evidence>
<accession>C7RSC4</accession>
<sequence length="131" mass="13887">MLTAGLNQVYVGVVDDDESLRRALARLLRAAGMQPVAYASAEEFCADMKRPRFACLVVDIQLPGMSGVDLRNQLAADGIATPVFFVTAHDGPRVRAEAMAGPCAGYFHKTDAGSEILAAIRRVLASPAPGQ</sequence>
<dbReference type="SUPFAM" id="SSF52172">
    <property type="entry name" value="CheY-like"/>
    <property type="match status" value="1"/>
</dbReference>
<keyword evidence="1 2" id="KW-0597">Phosphoprotein</keyword>
<reference evidence="4" key="1">
    <citation type="submission" date="2009-08" db="EMBL/GenBank/DDBJ databases">
        <authorList>
            <consortium name="US DOE Joint Genome Institute"/>
            <person name="Lucas S."/>
            <person name="Copeland A."/>
            <person name="Lapidus A."/>
            <person name="Glavina del Rio T."/>
            <person name="Dalin E."/>
            <person name="Tice H."/>
            <person name="Bruce D."/>
            <person name="Barry K."/>
            <person name="Pitluck S."/>
            <person name="Lowry S."/>
            <person name="Larimer F."/>
            <person name="Land M."/>
            <person name="Hauser L."/>
            <person name="Kyrpides N."/>
            <person name="Ivanova N."/>
            <person name="McMahon K.D."/>
            <person name="Hugenholtz P."/>
        </authorList>
    </citation>
    <scope>NUCLEOTIDE SEQUENCE</scope>
    <source>
        <strain evidence="4">UW-1</strain>
    </source>
</reference>
<dbReference type="PROSITE" id="PS50110">
    <property type="entry name" value="RESPONSE_REGULATORY"/>
    <property type="match status" value="1"/>
</dbReference>